<dbReference type="SUPFAM" id="SSF53137">
    <property type="entry name" value="Translational machinery components"/>
    <property type="match status" value="1"/>
</dbReference>
<dbReference type="PANTHER" id="PTHR12899">
    <property type="entry name" value="39S RIBOSOMAL PROTEIN L18, MITOCHONDRIAL"/>
    <property type="match status" value="1"/>
</dbReference>
<comment type="function">
    <text evidence="7">This is one of the proteins that bind and probably mediate the attachment of the 5S RNA into the large ribosomal subunit, where it forms part of the central protuberance.</text>
</comment>
<dbReference type="EMBL" id="CP024161">
    <property type="protein sequence ID" value="ATP59621.1"/>
    <property type="molecule type" value="Genomic_DNA"/>
</dbReference>
<evidence type="ECO:0000256" key="4">
    <source>
        <dbReference type="ARBA" id="ARBA00022980"/>
    </source>
</evidence>
<keyword evidence="2 7" id="KW-0699">rRNA-binding</keyword>
<comment type="similarity">
    <text evidence="1 7">Belongs to the universal ribosomal protein uL18 family.</text>
</comment>
<keyword evidence="5 7" id="KW-0687">Ribonucleoprotein</keyword>
<dbReference type="HAMAP" id="MF_01337_B">
    <property type="entry name" value="Ribosomal_uL18_B"/>
    <property type="match status" value="1"/>
</dbReference>
<dbReference type="CDD" id="cd00432">
    <property type="entry name" value="Ribosomal_L18_L5e"/>
    <property type="match status" value="1"/>
</dbReference>
<dbReference type="Pfam" id="PF00861">
    <property type="entry name" value="Ribosomal_L18p"/>
    <property type="match status" value="1"/>
</dbReference>
<evidence type="ECO:0000256" key="1">
    <source>
        <dbReference type="ARBA" id="ARBA00007116"/>
    </source>
</evidence>
<evidence type="ECO:0000256" key="7">
    <source>
        <dbReference type="HAMAP-Rule" id="MF_01337"/>
    </source>
</evidence>
<gene>
    <name evidence="7" type="primary">rplR</name>
    <name evidence="8" type="ORF">CSW10_01525</name>
</gene>
<comment type="subunit">
    <text evidence="7">Part of the 50S ribosomal subunit; part of the 5S rRNA/L5/L18/L25 subcomplex. Contacts the 5S and 23S rRNAs.</text>
</comment>
<keyword evidence="9" id="KW-1185">Reference proteome</keyword>
<keyword evidence="4 7" id="KW-0689">Ribosomal protein</keyword>
<evidence type="ECO:0000313" key="9">
    <source>
        <dbReference type="Proteomes" id="UP000224629"/>
    </source>
</evidence>
<proteinExistence type="inferred from homology"/>
<accession>A0ABM6PQX7</accession>
<protein>
    <recommendedName>
        <fullName evidence="6 7">Large ribosomal subunit protein uL18</fullName>
    </recommendedName>
</protein>
<dbReference type="NCBIfam" id="TIGR00060">
    <property type="entry name" value="L18_bact"/>
    <property type="match status" value="1"/>
</dbReference>
<organism evidence="8 9">
    <name type="scientific">Mesomycoplasma dispar</name>
    <dbReference type="NCBI Taxonomy" id="86660"/>
    <lineage>
        <taxon>Bacteria</taxon>
        <taxon>Bacillati</taxon>
        <taxon>Mycoplasmatota</taxon>
        <taxon>Mycoplasmoidales</taxon>
        <taxon>Metamycoplasmataceae</taxon>
        <taxon>Mesomycoplasma</taxon>
    </lineage>
</organism>
<dbReference type="InterPro" id="IPR005484">
    <property type="entry name" value="Ribosomal_uL18_bac/plant/anim"/>
</dbReference>
<evidence type="ECO:0000256" key="3">
    <source>
        <dbReference type="ARBA" id="ARBA00022884"/>
    </source>
</evidence>
<dbReference type="Gene3D" id="3.30.420.100">
    <property type="match status" value="1"/>
</dbReference>
<evidence type="ECO:0000256" key="5">
    <source>
        <dbReference type="ARBA" id="ARBA00023274"/>
    </source>
</evidence>
<dbReference type="GO" id="GO:0005840">
    <property type="term" value="C:ribosome"/>
    <property type="evidence" value="ECO:0007669"/>
    <property type="project" value="UniProtKB-KW"/>
</dbReference>
<keyword evidence="3 7" id="KW-0694">RNA-binding</keyword>
<reference evidence="8" key="1">
    <citation type="submission" date="2017-10" db="EMBL/GenBank/DDBJ databases">
        <title>Genome-wide analysis of the first isolated strain mycoplasma dispar GS01.</title>
        <authorList>
            <person name="Hao H."/>
            <person name="Chen S."/>
            <person name="Zhao P."/>
            <person name="Chu Y."/>
            <person name="Liu Y."/>
        </authorList>
    </citation>
    <scope>NUCLEOTIDE SEQUENCE [LARGE SCALE GENOMIC DNA]</scope>
    <source>
        <strain evidence="8">GS01</strain>
    </source>
</reference>
<sequence>MMQKSRNFHRKVKHVRILAKLVAKRENEQKYRIGVYKSLRHFYAYIFDPWKKQVILSVSTLDKTDKYSGNILAATNLAPELYTKIKELKLENSPFIFDRSGYLYHGRVKAFADALRAQGVKF</sequence>
<evidence type="ECO:0000256" key="6">
    <source>
        <dbReference type="ARBA" id="ARBA00035197"/>
    </source>
</evidence>
<dbReference type="Proteomes" id="UP000224629">
    <property type="component" value="Chromosome"/>
</dbReference>
<dbReference type="InterPro" id="IPR057268">
    <property type="entry name" value="Ribosomal_L18"/>
</dbReference>
<evidence type="ECO:0000313" key="8">
    <source>
        <dbReference type="EMBL" id="ATP59621.1"/>
    </source>
</evidence>
<evidence type="ECO:0000256" key="2">
    <source>
        <dbReference type="ARBA" id="ARBA00022730"/>
    </source>
</evidence>
<dbReference type="PANTHER" id="PTHR12899:SF3">
    <property type="entry name" value="LARGE RIBOSOMAL SUBUNIT PROTEIN UL18M"/>
    <property type="match status" value="1"/>
</dbReference>
<name>A0ABM6PQX7_9BACT</name>
<dbReference type="InterPro" id="IPR004389">
    <property type="entry name" value="Ribosomal_uL18_bac-type"/>
</dbReference>